<evidence type="ECO:0000259" key="3">
    <source>
        <dbReference type="Pfam" id="PF13229"/>
    </source>
</evidence>
<evidence type="ECO:0000256" key="1">
    <source>
        <dbReference type="SAM" id="MobiDB-lite"/>
    </source>
</evidence>
<protein>
    <recommendedName>
        <fullName evidence="3">Right handed beta helix domain-containing protein</fullName>
    </recommendedName>
</protein>
<evidence type="ECO:0000313" key="4">
    <source>
        <dbReference type="EMBL" id="GBG77192.1"/>
    </source>
</evidence>
<name>A0A388L4M0_CHABU</name>
<organism evidence="4 5">
    <name type="scientific">Chara braunii</name>
    <name type="common">Braun's stonewort</name>
    <dbReference type="NCBI Taxonomy" id="69332"/>
    <lineage>
        <taxon>Eukaryota</taxon>
        <taxon>Viridiplantae</taxon>
        <taxon>Streptophyta</taxon>
        <taxon>Charophyceae</taxon>
        <taxon>Charales</taxon>
        <taxon>Characeae</taxon>
        <taxon>Chara</taxon>
    </lineage>
</organism>
<feature type="signal peptide" evidence="2">
    <location>
        <begin position="1"/>
        <end position="30"/>
    </location>
</feature>
<accession>A0A388L4M0</accession>
<dbReference type="Gramene" id="GBG77192">
    <property type="protein sequence ID" value="GBG77192"/>
    <property type="gene ID" value="CBR_g23519"/>
</dbReference>
<evidence type="ECO:0000313" key="5">
    <source>
        <dbReference type="Proteomes" id="UP000265515"/>
    </source>
</evidence>
<feature type="domain" description="Right handed beta helix" evidence="3">
    <location>
        <begin position="168"/>
        <end position="324"/>
    </location>
</feature>
<dbReference type="Proteomes" id="UP000265515">
    <property type="component" value="Unassembled WGS sequence"/>
</dbReference>
<dbReference type="InterPro" id="IPR039448">
    <property type="entry name" value="Beta_helix"/>
</dbReference>
<keyword evidence="2" id="KW-0732">Signal</keyword>
<dbReference type="InterPro" id="IPR011050">
    <property type="entry name" value="Pectin_lyase_fold/virulence"/>
</dbReference>
<feature type="chain" id="PRO_5017445424" description="Right handed beta helix domain-containing protein" evidence="2">
    <location>
        <begin position="31"/>
        <end position="392"/>
    </location>
</feature>
<proteinExistence type="predicted"/>
<dbReference type="AlphaFoldDB" id="A0A388L4M0"/>
<dbReference type="EMBL" id="BFEA01000262">
    <property type="protein sequence ID" value="GBG77192.1"/>
    <property type="molecule type" value="Genomic_DNA"/>
</dbReference>
<evidence type="ECO:0000256" key="2">
    <source>
        <dbReference type="SAM" id="SignalP"/>
    </source>
</evidence>
<gene>
    <name evidence="4" type="ORF">CBR_g23519</name>
</gene>
<sequence>MCWPRGTCCLLVWLAAMAVVIFVPLPAARGEDTTLVRGEKGEKEEEEEGAGTAAGYGARGGRYDHTVSRFLGLNEDGDPLGSTDEKKLAEAIADPKVSFFVLQKNMAILSPLPILSGKKFSVIGNCGSEGGRCVIKGGRKTNGFVTGDAAGTTLILQDLEMVGFTTANSTSGNTGAAVFIPLGGHLVVHNCLFWSNRAGAGAGIHIRRGSYKISHSQFVDNVAEVLGGGAILADGGARGIVTGTKFHKNRAPRMGAAFVGIGGTVSFTTVEFKSNEVGFFGGAISINDVSATFLNTSFVSNSAKEAMAKGGAVRILSRSANTTFCCDTSFSHNTCPQEPDAGNDIHISGDGGEVRFCGGAIPPQWHVKISGNVIVTTVPDTPDCTHEPEPEL</sequence>
<dbReference type="PANTHER" id="PTHR11319">
    <property type="entry name" value="G PROTEIN-COUPLED RECEPTOR-RELATED"/>
    <property type="match status" value="1"/>
</dbReference>
<comment type="caution">
    <text evidence="4">The sequence shown here is derived from an EMBL/GenBank/DDBJ whole genome shotgun (WGS) entry which is preliminary data.</text>
</comment>
<feature type="region of interest" description="Disordered" evidence="1">
    <location>
        <begin position="36"/>
        <end position="57"/>
    </location>
</feature>
<keyword evidence="5" id="KW-1185">Reference proteome</keyword>
<dbReference type="SUPFAM" id="SSF51126">
    <property type="entry name" value="Pectin lyase-like"/>
    <property type="match status" value="1"/>
</dbReference>
<reference evidence="4 5" key="1">
    <citation type="journal article" date="2018" name="Cell">
        <title>The Chara Genome: Secondary Complexity and Implications for Plant Terrestrialization.</title>
        <authorList>
            <person name="Nishiyama T."/>
            <person name="Sakayama H."/>
            <person name="Vries J.D."/>
            <person name="Buschmann H."/>
            <person name="Saint-Marcoux D."/>
            <person name="Ullrich K.K."/>
            <person name="Haas F.B."/>
            <person name="Vanderstraeten L."/>
            <person name="Becker D."/>
            <person name="Lang D."/>
            <person name="Vosolsobe S."/>
            <person name="Rombauts S."/>
            <person name="Wilhelmsson P.K.I."/>
            <person name="Janitza P."/>
            <person name="Kern R."/>
            <person name="Heyl A."/>
            <person name="Rumpler F."/>
            <person name="Villalobos L.I.A.C."/>
            <person name="Clay J.M."/>
            <person name="Skokan R."/>
            <person name="Toyoda A."/>
            <person name="Suzuki Y."/>
            <person name="Kagoshima H."/>
            <person name="Schijlen E."/>
            <person name="Tajeshwar N."/>
            <person name="Catarino B."/>
            <person name="Hetherington A.J."/>
            <person name="Saltykova A."/>
            <person name="Bonnot C."/>
            <person name="Breuninger H."/>
            <person name="Symeonidi A."/>
            <person name="Radhakrishnan G.V."/>
            <person name="Van Nieuwerburgh F."/>
            <person name="Deforce D."/>
            <person name="Chang C."/>
            <person name="Karol K.G."/>
            <person name="Hedrich R."/>
            <person name="Ulvskov P."/>
            <person name="Glockner G."/>
            <person name="Delwiche C.F."/>
            <person name="Petrasek J."/>
            <person name="Van de Peer Y."/>
            <person name="Friml J."/>
            <person name="Beilby M."/>
            <person name="Dolan L."/>
            <person name="Kohara Y."/>
            <person name="Sugano S."/>
            <person name="Fujiyama A."/>
            <person name="Delaux P.-M."/>
            <person name="Quint M."/>
            <person name="TheiBen G."/>
            <person name="Hagemann M."/>
            <person name="Harholt J."/>
            <person name="Dunand C."/>
            <person name="Zachgo S."/>
            <person name="Langdale J."/>
            <person name="Maumus F."/>
            <person name="Straeten D.V.D."/>
            <person name="Gould S.B."/>
            <person name="Rensing S.A."/>
        </authorList>
    </citation>
    <scope>NUCLEOTIDE SEQUENCE [LARGE SCALE GENOMIC DNA]</scope>
    <source>
        <strain evidence="4 5">S276</strain>
    </source>
</reference>
<dbReference type="Pfam" id="PF13229">
    <property type="entry name" value="Beta_helix"/>
    <property type="match status" value="1"/>
</dbReference>
<dbReference type="PANTHER" id="PTHR11319:SF35">
    <property type="entry name" value="OUTER MEMBRANE PROTEIN PMPC-RELATED"/>
    <property type="match status" value="1"/>
</dbReference>